<evidence type="ECO:0000313" key="3">
    <source>
        <dbReference type="Proteomes" id="UP000016536"/>
    </source>
</evidence>
<sequence length="89" mass="9670">MARPADHPDRCGAAGSTEPVVAPARTARRGAPATSGPARRRRGRLLSAHVLSNRTVPRIHSPSALSEARTTFELRYRWPEPLAYARMGA</sequence>
<proteinExistence type="predicted"/>
<reference evidence="2 3" key="1">
    <citation type="submission" date="2013-08" db="EMBL/GenBank/DDBJ databases">
        <authorList>
            <person name="Weinstock G."/>
            <person name="Sodergren E."/>
            <person name="Wylie T."/>
            <person name="Fulton L."/>
            <person name="Fulton R."/>
            <person name="Fronick C."/>
            <person name="O'Laughlin M."/>
            <person name="Godfrey J."/>
            <person name="Miner T."/>
            <person name="Herter B."/>
            <person name="Appelbaum E."/>
            <person name="Cordes M."/>
            <person name="Lek S."/>
            <person name="Wollam A."/>
            <person name="Pepin K.H."/>
            <person name="Palsikar V.B."/>
            <person name="Mitreva M."/>
            <person name="Wilson R.K."/>
        </authorList>
    </citation>
    <scope>NUCLEOTIDE SEQUENCE [LARGE SCALE GENOMIC DNA]</scope>
    <source>
        <strain evidence="2 3">F0542</strain>
    </source>
</reference>
<dbReference type="HOGENOM" id="CLU_2448033_0_0_11"/>
<accession>U1S3I8</accession>
<dbReference type="Proteomes" id="UP000016536">
    <property type="component" value="Unassembled WGS sequence"/>
</dbReference>
<evidence type="ECO:0000256" key="1">
    <source>
        <dbReference type="SAM" id="MobiDB-lite"/>
    </source>
</evidence>
<keyword evidence="3" id="KW-1185">Reference proteome</keyword>
<evidence type="ECO:0000313" key="2">
    <source>
        <dbReference type="EMBL" id="ERH25232.1"/>
    </source>
</evidence>
<feature type="compositionally biased region" description="Basic and acidic residues" evidence="1">
    <location>
        <begin position="1"/>
        <end position="10"/>
    </location>
</feature>
<dbReference type="EMBL" id="AWSE01000030">
    <property type="protein sequence ID" value="ERH25232.1"/>
    <property type="molecule type" value="Genomic_DNA"/>
</dbReference>
<protein>
    <submittedName>
        <fullName evidence="2">Uncharacterized protein</fullName>
    </submittedName>
</protein>
<dbReference type="AlphaFoldDB" id="U1S3I8"/>
<organism evidence="2 3">
    <name type="scientific">Actinomyces johnsonii F0542</name>
    <dbReference type="NCBI Taxonomy" id="1321818"/>
    <lineage>
        <taxon>Bacteria</taxon>
        <taxon>Bacillati</taxon>
        <taxon>Actinomycetota</taxon>
        <taxon>Actinomycetes</taxon>
        <taxon>Actinomycetales</taxon>
        <taxon>Actinomycetaceae</taxon>
        <taxon>Actinomyces</taxon>
    </lineage>
</organism>
<feature type="compositionally biased region" description="Low complexity" evidence="1">
    <location>
        <begin position="19"/>
        <end position="34"/>
    </location>
</feature>
<gene>
    <name evidence="2" type="ORF">HMPREF1979_00684</name>
</gene>
<comment type="caution">
    <text evidence="2">The sequence shown here is derived from an EMBL/GenBank/DDBJ whole genome shotgun (WGS) entry which is preliminary data.</text>
</comment>
<name>U1S3I8_9ACTO</name>
<feature type="region of interest" description="Disordered" evidence="1">
    <location>
        <begin position="1"/>
        <end position="41"/>
    </location>
</feature>